<reference evidence="1" key="1">
    <citation type="journal article" date="2019" name="bioRxiv">
        <title>The Genome of the Zebra Mussel, Dreissena polymorpha: A Resource for Invasive Species Research.</title>
        <authorList>
            <person name="McCartney M.A."/>
            <person name="Auch B."/>
            <person name="Kono T."/>
            <person name="Mallez S."/>
            <person name="Zhang Y."/>
            <person name="Obille A."/>
            <person name="Becker A."/>
            <person name="Abrahante J.E."/>
            <person name="Garbe J."/>
            <person name="Badalamenti J.P."/>
            <person name="Herman A."/>
            <person name="Mangelson H."/>
            <person name="Liachko I."/>
            <person name="Sullivan S."/>
            <person name="Sone E.D."/>
            <person name="Koren S."/>
            <person name="Silverstein K.A.T."/>
            <person name="Beckman K.B."/>
            <person name="Gohl D.M."/>
        </authorList>
    </citation>
    <scope>NUCLEOTIDE SEQUENCE</scope>
    <source>
        <strain evidence="1">Duluth1</strain>
        <tissue evidence="1">Whole animal</tissue>
    </source>
</reference>
<name>A0A9D4E4S5_DREPO</name>
<evidence type="ECO:0000313" key="1">
    <source>
        <dbReference type="EMBL" id="KAH3773859.1"/>
    </source>
</evidence>
<dbReference type="Proteomes" id="UP000828390">
    <property type="component" value="Unassembled WGS sequence"/>
</dbReference>
<accession>A0A9D4E4S5</accession>
<comment type="caution">
    <text evidence="1">The sequence shown here is derived from an EMBL/GenBank/DDBJ whole genome shotgun (WGS) entry which is preliminary data.</text>
</comment>
<evidence type="ECO:0000313" key="2">
    <source>
        <dbReference type="Proteomes" id="UP000828390"/>
    </source>
</evidence>
<keyword evidence="2" id="KW-1185">Reference proteome</keyword>
<gene>
    <name evidence="1" type="ORF">DPMN_175230</name>
</gene>
<protein>
    <submittedName>
        <fullName evidence="1">Uncharacterized protein</fullName>
    </submittedName>
</protein>
<reference evidence="1" key="2">
    <citation type="submission" date="2020-11" db="EMBL/GenBank/DDBJ databases">
        <authorList>
            <person name="McCartney M.A."/>
            <person name="Auch B."/>
            <person name="Kono T."/>
            <person name="Mallez S."/>
            <person name="Becker A."/>
            <person name="Gohl D.M."/>
            <person name="Silverstein K.A.T."/>
            <person name="Koren S."/>
            <person name="Bechman K.B."/>
            <person name="Herman A."/>
            <person name="Abrahante J.E."/>
            <person name="Garbe J."/>
        </authorList>
    </citation>
    <scope>NUCLEOTIDE SEQUENCE</scope>
    <source>
        <strain evidence="1">Duluth1</strain>
        <tissue evidence="1">Whole animal</tissue>
    </source>
</reference>
<dbReference type="AlphaFoldDB" id="A0A9D4E4S5"/>
<proteinExistence type="predicted"/>
<sequence length="85" mass="9725">MRSLKNICCLTHGSGYAKEMKNLRTLSPPVTSEYNSAMQNFTGLTIRKVNNTKTHLRCVSNEMLLISRKFRHKLQPAHPTQLILL</sequence>
<organism evidence="1 2">
    <name type="scientific">Dreissena polymorpha</name>
    <name type="common">Zebra mussel</name>
    <name type="synonym">Mytilus polymorpha</name>
    <dbReference type="NCBI Taxonomy" id="45954"/>
    <lineage>
        <taxon>Eukaryota</taxon>
        <taxon>Metazoa</taxon>
        <taxon>Spiralia</taxon>
        <taxon>Lophotrochozoa</taxon>
        <taxon>Mollusca</taxon>
        <taxon>Bivalvia</taxon>
        <taxon>Autobranchia</taxon>
        <taxon>Heteroconchia</taxon>
        <taxon>Euheterodonta</taxon>
        <taxon>Imparidentia</taxon>
        <taxon>Neoheterodontei</taxon>
        <taxon>Myida</taxon>
        <taxon>Dreissenoidea</taxon>
        <taxon>Dreissenidae</taxon>
        <taxon>Dreissena</taxon>
    </lineage>
</organism>
<dbReference type="EMBL" id="JAIWYP010000009">
    <property type="protein sequence ID" value="KAH3773859.1"/>
    <property type="molecule type" value="Genomic_DNA"/>
</dbReference>